<dbReference type="InterPro" id="IPR003675">
    <property type="entry name" value="Rce1/LyrA-like_dom"/>
</dbReference>
<dbReference type="OrthoDB" id="2035856at2"/>
<dbReference type="RefSeq" id="WP_138210900.1">
    <property type="nucleotide sequence ID" value="NZ_CBCRUQ010000002.1"/>
</dbReference>
<dbReference type="InterPro" id="IPR052710">
    <property type="entry name" value="CAAX_protease"/>
</dbReference>
<dbReference type="GO" id="GO:0004175">
    <property type="term" value="F:endopeptidase activity"/>
    <property type="evidence" value="ECO:0007669"/>
    <property type="project" value="UniProtKB-ARBA"/>
</dbReference>
<feature type="transmembrane region" description="Helical" evidence="1">
    <location>
        <begin position="146"/>
        <end position="164"/>
    </location>
</feature>
<organism evidence="3 4">
    <name type="scientific">Hathewaya histolytica</name>
    <name type="common">Clostridium histolyticum</name>
    <dbReference type="NCBI Taxonomy" id="1498"/>
    <lineage>
        <taxon>Bacteria</taxon>
        <taxon>Bacillati</taxon>
        <taxon>Bacillota</taxon>
        <taxon>Clostridia</taxon>
        <taxon>Eubacteriales</taxon>
        <taxon>Clostridiaceae</taxon>
        <taxon>Hathewaya</taxon>
    </lineage>
</organism>
<feature type="transmembrane region" description="Helical" evidence="1">
    <location>
        <begin position="299"/>
        <end position="321"/>
    </location>
</feature>
<evidence type="ECO:0000313" key="4">
    <source>
        <dbReference type="Proteomes" id="UP000308489"/>
    </source>
</evidence>
<keyword evidence="1" id="KW-0472">Membrane</keyword>
<reference evidence="3 4" key="1">
    <citation type="submission" date="2019-05" db="EMBL/GenBank/DDBJ databases">
        <authorList>
            <consortium name="Pathogen Informatics"/>
        </authorList>
    </citation>
    <scope>NUCLEOTIDE SEQUENCE [LARGE SCALE GENOMIC DNA]</scope>
    <source>
        <strain evidence="3 4">NCTC503</strain>
    </source>
</reference>
<dbReference type="EMBL" id="LR590481">
    <property type="protein sequence ID" value="VTQ94679.1"/>
    <property type="molecule type" value="Genomic_DNA"/>
</dbReference>
<keyword evidence="4" id="KW-1185">Reference proteome</keyword>
<sequence>MKRAFKVNILFLIIIVLQISLVLFGAPLSKYIPINLVLIIGSILFVYMPAVIYILVNKQSFKDTLKLNKLGFDNALNCGLIFLLLLPVTSFCNLLTSVWFKNNIPEAMGNTYSGSALLFFFTLAVMPAIGEELVMRGVILDGYKKINIHKAAVVNGFLFAVLHLNPPQFLYAFILGVIFSYLVVYTNSLFSSMLVHFLFNGLSSLVFILTVKLKGALDSNTLKEAANTASVIDKQYITALVISGLVASVCLLVIALILRKLKIKNNYEERFNFKEHTFNLEESNDNDEFAHLNPKKSKIIAYSPILISFILFMFIIILSMMV</sequence>
<dbReference type="AlphaFoldDB" id="A0A4U9RRF8"/>
<protein>
    <submittedName>
        <fullName evidence="3">CAAX-like membrane endopeptidase</fullName>
    </submittedName>
</protein>
<dbReference type="GO" id="GO:0080120">
    <property type="term" value="P:CAAX-box protein maturation"/>
    <property type="evidence" value="ECO:0007669"/>
    <property type="project" value="UniProtKB-ARBA"/>
</dbReference>
<feature type="transmembrane region" description="Helical" evidence="1">
    <location>
        <begin position="32"/>
        <end position="56"/>
    </location>
</feature>
<dbReference type="PANTHER" id="PTHR36435">
    <property type="entry name" value="SLR1288 PROTEIN"/>
    <property type="match status" value="1"/>
</dbReference>
<feature type="transmembrane region" description="Helical" evidence="1">
    <location>
        <begin position="76"/>
        <end position="100"/>
    </location>
</feature>
<proteinExistence type="predicted"/>
<dbReference type="KEGG" id="hhw:NCTC503_02366"/>
<evidence type="ECO:0000313" key="3">
    <source>
        <dbReference type="EMBL" id="VTQ94679.1"/>
    </source>
</evidence>
<dbReference type="Proteomes" id="UP000308489">
    <property type="component" value="Chromosome 1"/>
</dbReference>
<gene>
    <name evidence="3" type="ORF">NCTC503_02366</name>
</gene>
<feature type="domain" description="CAAX prenyl protease 2/Lysostaphin resistance protein A-like" evidence="2">
    <location>
        <begin position="115"/>
        <end position="201"/>
    </location>
</feature>
<feature type="transmembrane region" description="Helical" evidence="1">
    <location>
        <begin position="170"/>
        <end position="190"/>
    </location>
</feature>
<dbReference type="PANTHER" id="PTHR36435:SF1">
    <property type="entry name" value="CAAX AMINO TERMINAL PROTEASE FAMILY PROTEIN"/>
    <property type="match status" value="1"/>
</dbReference>
<evidence type="ECO:0000256" key="1">
    <source>
        <dbReference type="SAM" id="Phobius"/>
    </source>
</evidence>
<keyword evidence="1" id="KW-1133">Transmembrane helix</keyword>
<feature type="transmembrane region" description="Helical" evidence="1">
    <location>
        <begin position="7"/>
        <end position="26"/>
    </location>
</feature>
<keyword evidence="1" id="KW-0812">Transmembrane</keyword>
<name>A0A4U9RRF8_HATHI</name>
<feature type="transmembrane region" description="Helical" evidence="1">
    <location>
        <begin position="237"/>
        <end position="258"/>
    </location>
</feature>
<dbReference type="Pfam" id="PF02517">
    <property type="entry name" value="Rce1-like"/>
    <property type="match status" value="1"/>
</dbReference>
<accession>A0A4U9RRF8</accession>
<feature type="transmembrane region" description="Helical" evidence="1">
    <location>
        <begin position="112"/>
        <end position="134"/>
    </location>
</feature>
<feature type="transmembrane region" description="Helical" evidence="1">
    <location>
        <begin position="197"/>
        <end position="217"/>
    </location>
</feature>
<evidence type="ECO:0000259" key="2">
    <source>
        <dbReference type="Pfam" id="PF02517"/>
    </source>
</evidence>